<dbReference type="PANTHER" id="PTHR46622:SF1">
    <property type="entry name" value="DNA-DEPENDENT METALLOPROTEASE WSS1"/>
    <property type="match status" value="1"/>
</dbReference>
<dbReference type="EMBL" id="CAKLCB010000110">
    <property type="protein sequence ID" value="CAH0515390.1"/>
    <property type="molecule type" value="Genomic_DNA"/>
</dbReference>
<feature type="domain" description="RanBP2-type" evidence="6">
    <location>
        <begin position="199"/>
        <end position="231"/>
    </location>
</feature>
<proteinExistence type="predicted"/>
<feature type="region of interest" description="Disordered" evidence="5">
    <location>
        <begin position="413"/>
        <end position="499"/>
    </location>
</feature>
<dbReference type="Pfam" id="PF00641">
    <property type="entry name" value="Zn_ribbon_RanBP"/>
    <property type="match status" value="3"/>
</dbReference>
<gene>
    <name evidence="7" type="ORF">PBS001_LOCUS2101</name>
</gene>
<sequence>MTGTTETNADFVATERDMSESLKMANVTPKVSDTVESMVTTKNEMERQEEEETVVEEPCFNLFGPAGAVFSSLATNSKVNDIHETKSQDESTQEVNADKSVAVVSSSLQYSDVIPASKVHVEELAIGQKLASAGLDLSDSEEEEKELPVQLRKRNKRENLCEEKWVCQICTDLNALTALECSRCSSKRFIDALRESDTGTGSHLRWACPICTNLNPSTLTECLMCLSTRKMGTEQPDSFTHRTWACSLCTTLNDPDITRCEVCDHLRETGTKHPAEKGRECPVCTNINSPKSTRCEICETYLPADETPENQFVDLSFSPPAYSANYAGDRDNRKNSYADLPQYKNCNAFDEAAVPDVIEEISDHECSISMTNPRPLQVRPDLTKFEHFVCVEDLRGDNDCRINYNKMFAGQRSGKSYADRIATRQRQSRKRKQDAARKEAGKSLSSQGGTAARGSNKRKAAAAKRRGCEKVLRTKRTRKTGVSARSASSKTPSPAINHYDDSATNLGEDLSTMAWEGVGSAGYI</sequence>
<dbReference type="Proteomes" id="UP001158986">
    <property type="component" value="Unassembled WGS sequence"/>
</dbReference>
<evidence type="ECO:0000313" key="8">
    <source>
        <dbReference type="Proteomes" id="UP001158986"/>
    </source>
</evidence>
<evidence type="ECO:0000256" key="2">
    <source>
        <dbReference type="ARBA" id="ARBA00022771"/>
    </source>
</evidence>
<evidence type="ECO:0000256" key="1">
    <source>
        <dbReference type="ARBA" id="ARBA00022723"/>
    </source>
</evidence>
<dbReference type="SMART" id="SM00547">
    <property type="entry name" value="ZnF_RBZ"/>
    <property type="match status" value="4"/>
</dbReference>
<keyword evidence="8" id="KW-1185">Reference proteome</keyword>
<feature type="domain" description="RanBP2-type" evidence="6">
    <location>
        <begin position="157"/>
        <end position="190"/>
    </location>
</feature>
<name>A0ABN8CQK9_9STRA</name>
<comment type="caution">
    <text evidence="7">The sequence shown here is derived from an EMBL/GenBank/DDBJ whole genome shotgun (WGS) entry which is preliminary data.</text>
</comment>
<accession>A0ABN8CQK9</accession>
<dbReference type="InterPro" id="IPR053000">
    <property type="entry name" value="WSS1-like_metalloprotease"/>
</dbReference>
<dbReference type="PANTHER" id="PTHR46622">
    <property type="entry name" value="DNA-DEPENDENT METALLOPROTEASE WSS1"/>
    <property type="match status" value="1"/>
</dbReference>
<dbReference type="SUPFAM" id="SSF90209">
    <property type="entry name" value="Ran binding protein zinc finger-like"/>
    <property type="match status" value="1"/>
</dbReference>
<dbReference type="PROSITE" id="PS50199">
    <property type="entry name" value="ZF_RANBP2_2"/>
    <property type="match status" value="2"/>
</dbReference>
<dbReference type="Gene3D" id="2.30.30.380">
    <property type="entry name" value="Zn-finger domain of Sec23/24"/>
    <property type="match status" value="3"/>
</dbReference>
<feature type="compositionally biased region" description="Polar residues" evidence="5">
    <location>
        <begin position="483"/>
        <end position="494"/>
    </location>
</feature>
<protein>
    <recommendedName>
        <fullName evidence="6">RanBP2-type domain-containing protein</fullName>
    </recommendedName>
</protein>
<reference evidence="7 8" key="1">
    <citation type="submission" date="2021-11" db="EMBL/GenBank/DDBJ databases">
        <authorList>
            <person name="Islam A."/>
            <person name="Islam S."/>
            <person name="Flora M.S."/>
            <person name="Rahman M."/>
            <person name="Ziaur R.M."/>
            <person name="Epstein J.H."/>
            <person name="Hassan M."/>
            <person name="Klassen M."/>
            <person name="Woodard K."/>
            <person name="Webb A."/>
            <person name="Webby R.J."/>
            <person name="El Zowalaty M.E."/>
        </authorList>
    </citation>
    <scope>NUCLEOTIDE SEQUENCE [LARGE SCALE GENOMIC DNA]</scope>
    <source>
        <strain evidence="7">Pbs1</strain>
    </source>
</reference>
<dbReference type="InterPro" id="IPR036443">
    <property type="entry name" value="Znf_RanBP2_sf"/>
</dbReference>
<keyword evidence="3" id="KW-0862">Zinc</keyword>
<evidence type="ECO:0000256" key="5">
    <source>
        <dbReference type="SAM" id="MobiDB-lite"/>
    </source>
</evidence>
<evidence type="ECO:0000313" key="7">
    <source>
        <dbReference type="EMBL" id="CAH0515390.1"/>
    </source>
</evidence>
<dbReference type="InterPro" id="IPR001876">
    <property type="entry name" value="Znf_RanBP2"/>
</dbReference>
<feature type="compositionally biased region" description="Basic residues" evidence="5">
    <location>
        <begin position="455"/>
        <end position="465"/>
    </location>
</feature>
<keyword evidence="2 4" id="KW-0863">Zinc-finger</keyword>
<evidence type="ECO:0000259" key="6">
    <source>
        <dbReference type="PROSITE" id="PS50199"/>
    </source>
</evidence>
<dbReference type="PROSITE" id="PS01358">
    <property type="entry name" value="ZF_RANBP2_1"/>
    <property type="match status" value="2"/>
</dbReference>
<evidence type="ECO:0000256" key="3">
    <source>
        <dbReference type="ARBA" id="ARBA00022833"/>
    </source>
</evidence>
<keyword evidence="1" id="KW-0479">Metal-binding</keyword>
<evidence type="ECO:0000256" key="4">
    <source>
        <dbReference type="PROSITE-ProRule" id="PRU00322"/>
    </source>
</evidence>
<organism evidence="7 8">
    <name type="scientific">Peronospora belbahrii</name>
    <dbReference type="NCBI Taxonomy" id="622444"/>
    <lineage>
        <taxon>Eukaryota</taxon>
        <taxon>Sar</taxon>
        <taxon>Stramenopiles</taxon>
        <taxon>Oomycota</taxon>
        <taxon>Peronosporomycetes</taxon>
        <taxon>Peronosporales</taxon>
        <taxon>Peronosporaceae</taxon>
        <taxon>Peronospora</taxon>
    </lineage>
</organism>